<protein>
    <recommendedName>
        <fullName evidence="2">TNT domain-containing protein</fullName>
    </recommendedName>
</protein>
<accession>A0ABN3ADG8</accession>
<evidence type="ECO:0000313" key="3">
    <source>
        <dbReference type="EMBL" id="GAA2161683.1"/>
    </source>
</evidence>
<dbReference type="Pfam" id="PF14021">
    <property type="entry name" value="TNT"/>
    <property type="match status" value="1"/>
</dbReference>
<feature type="compositionally biased region" description="Polar residues" evidence="1">
    <location>
        <begin position="280"/>
        <end position="293"/>
    </location>
</feature>
<proteinExistence type="predicted"/>
<evidence type="ECO:0000313" key="4">
    <source>
        <dbReference type="Proteomes" id="UP001501020"/>
    </source>
</evidence>
<evidence type="ECO:0000256" key="1">
    <source>
        <dbReference type="SAM" id="MobiDB-lite"/>
    </source>
</evidence>
<name>A0ABN3ADG8_9ACTN</name>
<feature type="region of interest" description="Disordered" evidence="1">
    <location>
        <begin position="344"/>
        <end position="366"/>
    </location>
</feature>
<evidence type="ECO:0000259" key="2">
    <source>
        <dbReference type="Pfam" id="PF14021"/>
    </source>
</evidence>
<comment type="caution">
    <text evidence="3">The sequence shown here is derived from an EMBL/GenBank/DDBJ whole genome shotgun (WGS) entry which is preliminary data.</text>
</comment>
<dbReference type="InterPro" id="IPR025331">
    <property type="entry name" value="TNT"/>
</dbReference>
<feature type="region of interest" description="Disordered" evidence="1">
    <location>
        <begin position="270"/>
        <end position="295"/>
    </location>
</feature>
<reference evidence="3 4" key="1">
    <citation type="journal article" date="2019" name="Int. J. Syst. Evol. Microbiol.">
        <title>The Global Catalogue of Microorganisms (GCM) 10K type strain sequencing project: providing services to taxonomists for standard genome sequencing and annotation.</title>
        <authorList>
            <consortium name="The Broad Institute Genomics Platform"/>
            <consortium name="The Broad Institute Genome Sequencing Center for Infectious Disease"/>
            <person name="Wu L."/>
            <person name="Ma J."/>
        </authorList>
    </citation>
    <scope>NUCLEOTIDE SEQUENCE [LARGE SCALE GENOMIC DNA]</scope>
    <source>
        <strain evidence="3 4">JCM 13850</strain>
    </source>
</reference>
<dbReference type="RefSeq" id="WP_344279198.1">
    <property type="nucleotide sequence ID" value="NZ_BAAAMR010000100.1"/>
</dbReference>
<dbReference type="Proteomes" id="UP001501020">
    <property type="component" value="Unassembled WGS sequence"/>
</dbReference>
<dbReference type="EMBL" id="BAAAMR010000100">
    <property type="protein sequence ID" value="GAA2161683.1"/>
    <property type="molecule type" value="Genomic_DNA"/>
</dbReference>
<feature type="domain" description="TNT" evidence="2">
    <location>
        <begin position="363"/>
        <end position="453"/>
    </location>
</feature>
<dbReference type="SUPFAM" id="SSF160424">
    <property type="entry name" value="BH3703-like"/>
    <property type="match status" value="1"/>
</dbReference>
<dbReference type="InterPro" id="IPR036170">
    <property type="entry name" value="YezG-like_sf"/>
</dbReference>
<keyword evidence="4" id="KW-1185">Reference proteome</keyword>
<organism evidence="3 4">
    <name type="scientific">Actinomadura napierensis</name>
    <dbReference type="NCBI Taxonomy" id="267854"/>
    <lineage>
        <taxon>Bacteria</taxon>
        <taxon>Bacillati</taxon>
        <taxon>Actinomycetota</taxon>
        <taxon>Actinomycetes</taxon>
        <taxon>Streptosporangiales</taxon>
        <taxon>Thermomonosporaceae</taxon>
        <taxon>Actinomadura</taxon>
    </lineage>
</organism>
<gene>
    <name evidence="3" type="ORF">GCM10009727_76260</name>
</gene>
<sequence>MNPGEEEAHLQRMVDEVVRLLPDGWQEAQLLYRAVGDHEVIRLTGRDRDGHPRGIYRASRALPHSEIPAMLRRHRQMTYHPDYGAWLSLTYSLRNRPDGPEWGVEADPPDEFAWTDEVTPADAAAELALFPRPEENVPGWLDRLNALHTIGRAFDPDALRTAPQDEDDLTRLLPPGLEELFTRARAKLDDYVPGADRLRIGSLADGCWTIAHTDGAWLAIGPGPVVLPFGEPRAATVHAMAGVMADAGMEINSQVLYTAGILRRERAPRKKQDAWVPASGTDSPTARTYSSPRPTGPGLYVPLEGMANRPGGYFVCFPGPPPEHGAFVSVDEVYRALAGIGLPVPTPEPEPEPETLPEPPSETLPVGKEVDTYHDPADRYVFDIGTPWLRRGHINLHGLTYRIYRVRKPLRGYTVLFEVGPIGSGTPPEETGMGYNLVHSIADLVASGHLVEITEPGGEPGPTTHRPQEQP</sequence>